<keyword evidence="6" id="KW-1185">Reference proteome</keyword>
<evidence type="ECO:0000313" key="6">
    <source>
        <dbReference type="Proteomes" id="UP000799118"/>
    </source>
</evidence>
<evidence type="ECO:0000256" key="3">
    <source>
        <dbReference type="ARBA" id="ARBA00022833"/>
    </source>
</evidence>
<proteinExistence type="predicted"/>
<dbReference type="GO" id="GO:0008270">
    <property type="term" value="F:zinc ion binding"/>
    <property type="evidence" value="ECO:0007669"/>
    <property type="project" value="UniProtKB-KW"/>
</dbReference>
<evidence type="ECO:0008006" key="7">
    <source>
        <dbReference type="Google" id="ProtNLM"/>
    </source>
</evidence>
<evidence type="ECO:0000256" key="2">
    <source>
        <dbReference type="ARBA" id="ARBA00022771"/>
    </source>
</evidence>
<protein>
    <recommendedName>
        <fullName evidence="7">RING-type domain-containing protein</fullName>
    </recommendedName>
</protein>
<dbReference type="EMBL" id="ML770097">
    <property type="protein sequence ID" value="KAE9384679.1"/>
    <property type="molecule type" value="Genomic_DNA"/>
</dbReference>
<feature type="region of interest" description="Disordered" evidence="4">
    <location>
        <begin position="374"/>
        <end position="463"/>
    </location>
</feature>
<sequence>MKMMRILSITIYFQPDYYGNVCETRSDLEEEQYEVEYPTLPSIISTNISGSRSSIVYYSTTNLLSSSRPRHPTTACGPAYPVMPWVLGLHVPSGAGLGTYPMHLPPVHIPMPASEGSFLHPPTYCPRFLIPFLIPSKQLFPNHCSICARKPPGLTRLAILAPCRHTLCPSCLTGALNIMGEKDMECGSKEQQRSMTSTANTTSSEPQVGVFDNMLSMPGRQSFRRRNSPPPKAKGASSSTVNVDKQEGRDAVVLRIDNVRWDIIPPRISAWLGQPVVCVHVSLDRKGKPCVMLLSRGSLVNGKRARGVMVTSSQGELMDALFPSWLGCFNGSRPSLAGIDNNHRTHPDPANTLTRVALDCKAFTLQQKATITSYFNKEPARPSSASESGSSSDNSSASSHSDNAIPLPRTWKTKTARMTLTEISLSDDSRASSDSDVPAPAPAASAQDHMLDDRESLESRAVG</sequence>
<feature type="compositionally biased region" description="Low complexity" evidence="4">
    <location>
        <begin position="434"/>
        <end position="446"/>
    </location>
</feature>
<dbReference type="InterPro" id="IPR017907">
    <property type="entry name" value="Znf_RING_CS"/>
</dbReference>
<keyword evidence="1" id="KW-0479">Metal-binding</keyword>
<dbReference type="PROSITE" id="PS00518">
    <property type="entry name" value="ZF_RING_1"/>
    <property type="match status" value="1"/>
</dbReference>
<feature type="compositionally biased region" description="Polar residues" evidence="4">
    <location>
        <begin position="193"/>
        <end position="206"/>
    </location>
</feature>
<evidence type="ECO:0000256" key="4">
    <source>
        <dbReference type="SAM" id="MobiDB-lite"/>
    </source>
</evidence>
<dbReference type="SUPFAM" id="SSF57850">
    <property type="entry name" value="RING/U-box"/>
    <property type="match status" value="1"/>
</dbReference>
<organism evidence="5 6">
    <name type="scientific">Gymnopus androsaceus JB14</name>
    <dbReference type="NCBI Taxonomy" id="1447944"/>
    <lineage>
        <taxon>Eukaryota</taxon>
        <taxon>Fungi</taxon>
        <taxon>Dikarya</taxon>
        <taxon>Basidiomycota</taxon>
        <taxon>Agaricomycotina</taxon>
        <taxon>Agaricomycetes</taxon>
        <taxon>Agaricomycetidae</taxon>
        <taxon>Agaricales</taxon>
        <taxon>Marasmiineae</taxon>
        <taxon>Omphalotaceae</taxon>
        <taxon>Gymnopus</taxon>
    </lineage>
</organism>
<gene>
    <name evidence="5" type="ORF">BT96DRAFT_1007822</name>
</gene>
<accession>A0A6A4GGE6</accession>
<keyword evidence="3" id="KW-0862">Zinc</keyword>
<feature type="region of interest" description="Disordered" evidence="4">
    <location>
        <begin position="187"/>
        <end position="244"/>
    </location>
</feature>
<feature type="compositionally biased region" description="Low complexity" evidence="4">
    <location>
        <begin position="383"/>
        <end position="403"/>
    </location>
</feature>
<feature type="compositionally biased region" description="Basic and acidic residues" evidence="4">
    <location>
        <begin position="449"/>
        <end position="463"/>
    </location>
</feature>
<evidence type="ECO:0000256" key="1">
    <source>
        <dbReference type="ARBA" id="ARBA00022723"/>
    </source>
</evidence>
<dbReference type="Proteomes" id="UP000799118">
    <property type="component" value="Unassembled WGS sequence"/>
</dbReference>
<evidence type="ECO:0000313" key="5">
    <source>
        <dbReference type="EMBL" id="KAE9384679.1"/>
    </source>
</evidence>
<name>A0A6A4GGE6_9AGAR</name>
<dbReference type="AlphaFoldDB" id="A0A6A4GGE6"/>
<keyword evidence="2" id="KW-0863">Zinc-finger</keyword>
<reference evidence="5" key="1">
    <citation type="journal article" date="2019" name="Environ. Microbiol.">
        <title>Fungal ecological strategies reflected in gene transcription - a case study of two litter decomposers.</title>
        <authorList>
            <person name="Barbi F."/>
            <person name="Kohler A."/>
            <person name="Barry K."/>
            <person name="Baskaran P."/>
            <person name="Daum C."/>
            <person name="Fauchery L."/>
            <person name="Ihrmark K."/>
            <person name="Kuo A."/>
            <person name="LaButti K."/>
            <person name="Lipzen A."/>
            <person name="Morin E."/>
            <person name="Grigoriev I.V."/>
            <person name="Henrissat B."/>
            <person name="Lindahl B."/>
            <person name="Martin F."/>
        </authorList>
    </citation>
    <scope>NUCLEOTIDE SEQUENCE</scope>
    <source>
        <strain evidence="5">JB14</strain>
    </source>
</reference>
<dbReference type="OrthoDB" id="336240at2759"/>